<dbReference type="AlphaFoldDB" id="A0A251PR13"/>
<dbReference type="EMBL" id="CM007654">
    <property type="protein sequence ID" value="ONI14013.1"/>
    <property type="molecule type" value="Genomic_DNA"/>
</dbReference>
<dbReference type="Pfam" id="PF14368">
    <property type="entry name" value="LTP_2"/>
    <property type="match status" value="1"/>
</dbReference>
<dbReference type="InterPro" id="IPR036312">
    <property type="entry name" value="Bifun_inhib/LTP/seed_sf"/>
</dbReference>
<feature type="domain" description="Bifunctional inhibitor/plant lipid transfer protein/seed storage helical" evidence="4">
    <location>
        <begin position="10"/>
        <end position="65"/>
    </location>
</feature>
<protein>
    <recommendedName>
        <fullName evidence="4">Bifunctional inhibitor/plant lipid transfer protein/seed storage helical domain-containing protein</fullName>
    </recommendedName>
</protein>
<keyword evidence="3" id="KW-0446">Lipid-binding</keyword>
<keyword evidence="2" id="KW-0813">Transport</keyword>
<dbReference type="CDD" id="cd04660">
    <property type="entry name" value="nsLTP_like"/>
    <property type="match status" value="1"/>
</dbReference>
<organism evidence="5 6">
    <name type="scientific">Prunus persica</name>
    <name type="common">Peach</name>
    <name type="synonym">Amygdalus persica</name>
    <dbReference type="NCBI Taxonomy" id="3760"/>
    <lineage>
        <taxon>Eukaryota</taxon>
        <taxon>Viridiplantae</taxon>
        <taxon>Streptophyta</taxon>
        <taxon>Embryophyta</taxon>
        <taxon>Tracheophyta</taxon>
        <taxon>Spermatophyta</taxon>
        <taxon>Magnoliopsida</taxon>
        <taxon>eudicotyledons</taxon>
        <taxon>Gunneridae</taxon>
        <taxon>Pentapetalae</taxon>
        <taxon>rosids</taxon>
        <taxon>fabids</taxon>
        <taxon>Rosales</taxon>
        <taxon>Rosaceae</taxon>
        <taxon>Amygdaloideae</taxon>
        <taxon>Amygdaleae</taxon>
        <taxon>Prunus</taxon>
    </lineage>
</organism>
<accession>A0A251PR13</accession>
<proteinExistence type="predicted"/>
<dbReference type="Gene3D" id="1.10.110.10">
    <property type="entry name" value="Plant lipid-transfer and hydrophobic proteins"/>
    <property type="match status" value="1"/>
</dbReference>
<dbReference type="STRING" id="3760.A0A251PR13"/>
<dbReference type="InterPro" id="IPR016140">
    <property type="entry name" value="Bifunc_inhib/LTP/seed_store"/>
</dbReference>
<dbReference type="Gramene" id="ONI14013">
    <property type="protein sequence ID" value="ONI14013"/>
    <property type="gene ID" value="PRUPE_4G257900"/>
</dbReference>
<dbReference type="Proteomes" id="UP000006882">
    <property type="component" value="Chromosome G4"/>
</dbReference>
<evidence type="ECO:0000259" key="4">
    <source>
        <dbReference type="Pfam" id="PF14368"/>
    </source>
</evidence>
<evidence type="ECO:0000256" key="2">
    <source>
        <dbReference type="ARBA" id="ARBA00022448"/>
    </source>
</evidence>
<evidence type="ECO:0000256" key="1">
    <source>
        <dbReference type="ARBA" id="ARBA00003211"/>
    </source>
</evidence>
<comment type="function">
    <text evidence="1">Plant non-specific lipid-transfer proteins transfer phospholipids as well as galactolipids across membranes. May play a role in wax or cutin deposition in the cell walls of expanding epidermal cells and certain secretory tissues.</text>
</comment>
<keyword evidence="6" id="KW-1185">Reference proteome</keyword>
<dbReference type="GO" id="GO:0008289">
    <property type="term" value="F:lipid binding"/>
    <property type="evidence" value="ECO:0007669"/>
    <property type="project" value="UniProtKB-KW"/>
</dbReference>
<name>A0A251PR13_PRUPE</name>
<evidence type="ECO:0000256" key="3">
    <source>
        <dbReference type="ARBA" id="ARBA00023121"/>
    </source>
</evidence>
<dbReference type="SUPFAM" id="SSF47699">
    <property type="entry name" value="Bifunctional inhibitor/lipid-transfer protein/seed storage 2S albumin"/>
    <property type="match status" value="1"/>
</dbReference>
<dbReference type="InterPro" id="IPR044741">
    <property type="entry name" value="NsLTP-like"/>
</dbReference>
<dbReference type="PANTHER" id="PTHR33286:SF1">
    <property type="entry name" value="OS01G0800600 PROTEIN"/>
    <property type="match status" value="1"/>
</dbReference>
<reference evidence="5 6" key="1">
    <citation type="journal article" date="2013" name="Nat. Genet.">
        <title>The high-quality draft genome of peach (Prunus persica) identifies unique patterns of genetic diversity, domestication and genome evolution.</title>
        <authorList>
            <consortium name="International Peach Genome Initiative"/>
            <person name="Verde I."/>
            <person name="Abbott A.G."/>
            <person name="Scalabrin S."/>
            <person name="Jung S."/>
            <person name="Shu S."/>
            <person name="Marroni F."/>
            <person name="Zhebentyayeva T."/>
            <person name="Dettori M.T."/>
            <person name="Grimwood J."/>
            <person name="Cattonaro F."/>
            <person name="Zuccolo A."/>
            <person name="Rossini L."/>
            <person name="Jenkins J."/>
            <person name="Vendramin E."/>
            <person name="Meisel L.A."/>
            <person name="Decroocq V."/>
            <person name="Sosinski B."/>
            <person name="Prochnik S."/>
            <person name="Mitros T."/>
            <person name="Policriti A."/>
            <person name="Cipriani G."/>
            <person name="Dondini L."/>
            <person name="Ficklin S."/>
            <person name="Goodstein D.M."/>
            <person name="Xuan P."/>
            <person name="Del Fabbro C."/>
            <person name="Aramini V."/>
            <person name="Copetti D."/>
            <person name="Gonzalez S."/>
            <person name="Horner D.S."/>
            <person name="Falchi R."/>
            <person name="Lucas S."/>
            <person name="Mica E."/>
            <person name="Maldonado J."/>
            <person name="Lazzari B."/>
            <person name="Bielenberg D."/>
            <person name="Pirona R."/>
            <person name="Miculan M."/>
            <person name="Barakat A."/>
            <person name="Testolin R."/>
            <person name="Stella A."/>
            <person name="Tartarini S."/>
            <person name="Tonutti P."/>
            <person name="Arus P."/>
            <person name="Orellana A."/>
            <person name="Wells C."/>
            <person name="Main D."/>
            <person name="Vizzotto G."/>
            <person name="Silva H."/>
            <person name="Salamini F."/>
            <person name="Schmutz J."/>
            <person name="Morgante M."/>
            <person name="Rokhsar D.S."/>
        </authorList>
    </citation>
    <scope>NUCLEOTIDE SEQUENCE [LARGE SCALE GENOMIC DNA]</scope>
    <source>
        <strain evidence="6">cv. Nemared</strain>
    </source>
</reference>
<dbReference type="PANTHER" id="PTHR33286">
    <property type="entry name" value="BIFUNCTIONAL INHIBITOR/LIPID-TRANSFER PROTEIN/SEED STORAGE 2S ALBUMIN SUPERFAMILY PROTEIN"/>
    <property type="match status" value="1"/>
</dbReference>
<evidence type="ECO:0000313" key="6">
    <source>
        <dbReference type="Proteomes" id="UP000006882"/>
    </source>
</evidence>
<gene>
    <name evidence="5" type="ORF">PRUPE_4G257900</name>
</gene>
<evidence type="ECO:0000313" key="5">
    <source>
        <dbReference type="EMBL" id="ONI14013.1"/>
    </source>
</evidence>
<sequence length="79" mass="8747">MRRICYRKLGPEVDPSPACCAVVKKANVKCLCKLVAKEIEDLIDMEKVGFVARSCGKKVAPGTKCGSKEFQKWVFAILI</sequence>